<dbReference type="GO" id="GO:0051301">
    <property type="term" value="P:cell division"/>
    <property type="evidence" value="ECO:0007669"/>
    <property type="project" value="UniProtKB-KW"/>
</dbReference>
<keyword evidence="2" id="KW-0132">Cell division</keyword>
<feature type="coiled-coil region" evidence="1">
    <location>
        <begin position="20"/>
        <end position="54"/>
    </location>
</feature>
<gene>
    <name evidence="2" type="ORF">SAMN05421742_101281</name>
</gene>
<dbReference type="EMBL" id="FNCV01000001">
    <property type="protein sequence ID" value="SDG45028.1"/>
    <property type="molecule type" value="Genomic_DNA"/>
</dbReference>
<proteinExistence type="predicted"/>
<dbReference type="AlphaFoldDB" id="A0A1G7UCE4"/>
<dbReference type="STRING" id="83401.SAMN05421742_101281"/>
<dbReference type="Proteomes" id="UP000217076">
    <property type="component" value="Unassembled WGS sequence"/>
</dbReference>
<name>A0A1G7UCE4_9PROT</name>
<evidence type="ECO:0000313" key="3">
    <source>
        <dbReference type="Proteomes" id="UP000217076"/>
    </source>
</evidence>
<organism evidence="2 3">
    <name type="scientific">Roseospirillum parvum</name>
    <dbReference type="NCBI Taxonomy" id="83401"/>
    <lineage>
        <taxon>Bacteria</taxon>
        <taxon>Pseudomonadati</taxon>
        <taxon>Pseudomonadota</taxon>
        <taxon>Alphaproteobacteria</taxon>
        <taxon>Rhodospirillales</taxon>
        <taxon>Rhodospirillaceae</taxon>
        <taxon>Roseospirillum</taxon>
    </lineage>
</organism>
<keyword evidence="3" id="KW-1185">Reference proteome</keyword>
<keyword evidence="2" id="KW-0131">Cell cycle</keyword>
<sequence>MMRLSTFLWLAVATLAGVGLFLLKYQVQSLEDDLAAAERQAAADRQAIHVLNAEWAYLSDPSRIQRLAESRLGMVPLAPGMIRTLAELPRPAGEVMPLPMVKPRAVSPEAAALPVADRREGH</sequence>
<dbReference type="OrthoDB" id="7165680at2"/>
<evidence type="ECO:0000313" key="2">
    <source>
        <dbReference type="EMBL" id="SDG45028.1"/>
    </source>
</evidence>
<reference evidence="3" key="1">
    <citation type="submission" date="2016-10" db="EMBL/GenBank/DDBJ databases">
        <authorList>
            <person name="Varghese N."/>
            <person name="Submissions S."/>
        </authorList>
    </citation>
    <scope>NUCLEOTIDE SEQUENCE [LARGE SCALE GENOMIC DNA]</scope>
    <source>
        <strain evidence="3">930I</strain>
    </source>
</reference>
<dbReference type="RefSeq" id="WP_092614222.1">
    <property type="nucleotide sequence ID" value="NZ_FNCV01000001.1"/>
</dbReference>
<accession>A0A1G7UCE4</accession>
<evidence type="ECO:0000256" key="1">
    <source>
        <dbReference type="SAM" id="Coils"/>
    </source>
</evidence>
<protein>
    <submittedName>
        <fullName evidence="2">Cell division protein FtsL</fullName>
    </submittedName>
</protein>
<keyword evidence="1" id="KW-0175">Coiled coil</keyword>